<name>A0AB74E501_STAAU</name>
<comment type="caution">
    <text evidence="1">The sequence shown here is derived from an EMBL/GenBank/DDBJ whole genome shotgun (WGS) entry which is preliminary data.</text>
</comment>
<organism evidence="1 2">
    <name type="scientific">Staphylococcus aureus</name>
    <dbReference type="NCBI Taxonomy" id="1280"/>
    <lineage>
        <taxon>Bacteria</taxon>
        <taxon>Bacillati</taxon>
        <taxon>Bacillota</taxon>
        <taxon>Bacilli</taxon>
        <taxon>Bacillales</taxon>
        <taxon>Staphylococcaceae</taxon>
        <taxon>Staphylococcus</taxon>
    </lineage>
</organism>
<proteinExistence type="predicted"/>
<dbReference type="GO" id="GO:0004519">
    <property type="term" value="F:endonuclease activity"/>
    <property type="evidence" value="ECO:0007669"/>
    <property type="project" value="UniProtKB-KW"/>
</dbReference>
<dbReference type="PANTHER" id="PTHR38733:SF1">
    <property type="entry name" value="TYPE IV METHYL-DIRECTED RESTRICTION ENZYME ECOKMCRBC"/>
    <property type="match status" value="1"/>
</dbReference>
<keyword evidence="1" id="KW-0540">Nuclease</keyword>
<dbReference type="Proteomes" id="UP000293434">
    <property type="component" value="Unassembled WGS sequence"/>
</dbReference>
<dbReference type="EMBL" id="RQTC01000437">
    <property type="protein sequence ID" value="RZH90041.1"/>
    <property type="molecule type" value="Genomic_DNA"/>
</dbReference>
<accession>A0AB74E501</accession>
<reference evidence="1 2" key="1">
    <citation type="submission" date="2018-11" db="EMBL/GenBank/DDBJ databases">
        <title>Genomic profiling of Staphylococcus species from a Poultry farm system in KwaZulu-Natal, South Africa.</title>
        <authorList>
            <person name="Amoako D.G."/>
            <person name="Somboro A.M."/>
            <person name="Abia A.L.K."/>
            <person name="Bester L.A."/>
            <person name="Essack S.Y."/>
        </authorList>
    </citation>
    <scope>NUCLEOTIDE SEQUENCE [LARGE SCALE GENOMIC DNA]</scope>
    <source>
        <strain evidence="1 2">SA9</strain>
    </source>
</reference>
<keyword evidence="1" id="KW-0255">Endonuclease</keyword>
<protein>
    <submittedName>
        <fullName evidence="1">5-methylcytosine-specific restriction endonuclease system specificity protein McrC</fullName>
    </submittedName>
</protein>
<feature type="non-terminal residue" evidence="1">
    <location>
        <position position="185"/>
    </location>
</feature>
<evidence type="ECO:0000313" key="2">
    <source>
        <dbReference type="Proteomes" id="UP000293434"/>
    </source>
</evidence>
<dbReference type="Pfam" id="PF10117">
    <property type="entry name" value="McrBC"/>
    <property type="match status" value="1"/>
</dbReference>
<gene>
    <name evidence="1" type="ORF">EIG94_15405</name>
</gene>
<dbReference type="InterPro" id="IPR019292">
    <property type="entry name" value="McrC"/>
</dbReference>
<keyword evidence="1" id="KW-0378">Hydrolase</keyword>
<dbReference type="AlphaFoldDB" id="A0AB74E501"/>
<dbReference type="PANTHER" id="PTHR38733">
    <property type="entry name" value="PROTEIN MCRC"/>
    <property type="match status" value="1"/>
</dbReference>
<feature type="non-terminal residue" evidence="1">
    <location>
        <position position="1"/>
    </location>
</feature>
<sequence>INCIYDEFSLNTYMNKILKTTMKCLIKTDISRKNKIKLRKLLVHFNNVDTLDYRNIQWYHSFDRNNQTYKMLISICYLIFQGVIQTESKGQNDLMVFVDEQQISRLYEKFILEYYKKEFPELVVTSSNIQWSLDNDDNVNMLPVMRSDIMLRYKDKCLIIDAKFYKNTLHNYYDTKKIHSTNLYQ</sequence>
<evidence type="ECO:0000313" key="1">
    <source>
        <dbReference type="EMBL" id="RZH90041.1"/>
    </source>
</evidence>